<evidence type="ECO:0000256" key="3">
    <source>
        <dbReference type="SAM" id="MobiDB-lite"/>
    </source>
</evidence>
<dbReference type="Gene3D" id="2.160.20.70">
    <property type="match status" value="1"/>
</dbReference>
<sequence length="569" mass="63359">MTTIPSWKNYAIYKNTEQNEISSKKGTTSVEEDEDDKSDSNGRRVSWSVTSVTGPATSLETVRMEESQAVATEAVAVVHATTAVKQDISHANALSLVTVDVEVEEATDPEDKSAISAVGKATSHVNVPQLEEEEEEEASVVVRNATTAVDRDTFHVIVLKEDQWSRNAATSARKQGAFRSSIAHHAADLSPRQRWRSFGAYSKEALIIPITTQRPRTPQRKRFHFSTLTMPWLCCHRQKKCKREDQYKVTDEAEEQQQSDEPKFSWERRPRMDIDKYRIHDLDSATEVRRGVAGQPMAIESCKNSNLLVLDHTSTVTVDDCTDCLIVLAPCAGSVYIRDCQSCTVLVACQQLRTRDCRTLCIALHCATQPIIEETSNVVFHPLTLHYDSIIDDMTAARLSLFNRHSNTVHDFTPERGSQHYRICNEVLSLSPGHVAALNAHGVSTDVPDSAIPFHEQRTEPGHFYYAGCSDDVPRLKFVERCHKVAHTVSTTSTVSLVNTCEVDLHKHGTKIPFVTKGFGTLVVLEICGATEEIEELMKNTDGGFKKVQEEHSRALATALSIINQISLS</sequence>
<dbReference type="InterPro" id="IPR039093">
    <property type="entry name" value="XRP2"/>
</dbReference>
<protein>
    <recommendedName>
        <fullName evidence="4">C-CAP/cofactor C-like domain-containing protein</fullName>
    </recommendedName>
</protein>
<accession>A0ABR1DI22</accession>
<organism evidence="5 6">
    <name type="scientific">Necator americanus</name>
    <name type="common">Human hookworm</name>
    <dbReference type="NCBI Taxonomy" id="51031"/>
    <lineage>
        <taxon>Eukaryota</taxon>
        <taxon>Metazoa</taxon>
        <taxon>Ecdysozoa</taxon>
        <taxon>Nematoda</taxon>
        <taxon>Chromadorea</taxon>
        <taxon>Rhabditida</taxon>
        <taxon>Rhabditina</taxon>
        <taxon>Rhabditomorpha</taxon>
        <taxon>Strongyloidea</taxon>
        <taxon>Ancylostomatidae</taxon>
        <taxon>Bunostominae</taxon>
        <taxon>Necator</taxon>
    </lineage>
</organism>
<dbReference type="InterPro" id="IPR017901">
    <property type="entry name" value="C-CAP_CF_C-like"/>
</dbReference>
<dbReference type="InterPro" id="IPR016098">
    <property type="entry name" value="CAP/MinC_C"/>
</dbReference>
<dbReference type="InterPro" id="IPR012945">
    <property type="entry name" value="Tubulin-bd_cofactor_C_dom"/>
</dbReference>
<dbReference type="PANTHER" id="PTHR15440">
    <property type="entry name" value="XRP2 PROTEIN"/>
    <property type="match status" value="1"/>
</dbReference>
<gene>
    <name evidence="5" type="primary">Necator_chrIV.g15534</name>
    <name evidence="5" type="ORF">RB195_002239</name>
</gene>
<feature type="compositionally biased region" description="Polar residues" evidence="3">
    <location>
        <begin position="18"/>
        <end position="29"/>
    </location>
</feature>
<dbReference type="SUPFAM" id="SSF69340">
    <property type="entry name" value="C-terminal domain of adenylylcyclase associated protein"/>
    <property type="match status" value="1"/>
</dbReference>
<proteinExistence type="inferred from homology"/>
<dbReference type="Proteomes" id="UP001303046">
    <property type="component" value="Unassembled WGS sequence"/>
</dbReference>
<evidence type="ECO:0000259" key="4">
    <source>
        <dbReference type="PROSITE" id="PS51329"/>
    </source>
</evidence>
<evidence type="ECO:0000256" key="1">
    <source>
        <dbReference type="ARBA" id="ARBA00008848"/>
    </source>
</evidence>
<keyword evidence="6" id="KW-1185">Reference proteome</keyword>
<dbReference type="InterPro" id="IPR036223">
    <property type="entry name" value="CAP_C_sf"/>
</dbReference>
<dbReference type="PROSITE" id="PS51329">
    <property type="entry name" value="C_CAP_COFACTOR_C"/>
    <property type="match status" value="1"/>
</dbReference>
<reference evidence="5 6" key="1">
    <citation type="submission" date="2023-08" db="EMBL/GenBank/DDBJ databases">
        <title>A Necator americanus chromosomal reference genome.</title>
        <authorList>
            <person name="Ilik V."/>
            <person name="Petrzelkova K.J."/>
            <person name="Pardy F."/>
            <person name="Fuh T."/>
            <person name="Niatou-Singa F.S."/>
            <person name="Gouil Q."/>
            <person name="Baker L."/>
            <person name="Ritchie M.E."/>
            <person name="Jex A.R."/>
            <person name="Gazzola D."/>
            <person name="Li H."/>
            <person name="Toshio Fujiwara R."/>
            <person name="Zhan B."/>
            <person name="Aroian R.V."/>
            <person name="Pafco B."/>
            <person name="Schwarz E.M."/>
        </authorList>
    </citation>
    <scope>NUCLEOTIDE SEQUENCE [LARGE SCALE GENOMIC DNA]</scope>
    <source>
        <strain evidence="5 6">Aroian</strain>
        <tissue evidence="5">Whole animal</tissue>
    </source>
</reference>
<dbReference type="Pfam" id="PF07986">
    <property type="entry name" value="TBCC"/>
    <property type="match status" value="1"/>
</dbReference>
<keyword evidence="2" id="KW-0547">Nucleotide-binding</keyword>
<feature type="domain" description="C-CAP/cofactor C-like" evidence="4">
    <location>
        <begin position="262"/>
        <end position="414"/>
    </location>
</feature>
<dbReference type="EMBL" id="JAVFWL010000004">
    <property type="protein sequence ID" value="KAK6750127.1"/>
    <property type="molecule type" value="Genomic_DNA"/>
</dbReference>
<evidence type="ECO:0000313" key="5">
    <source>
        <dbReference type="EMBL" id="KAK6750127.1"/>
    </source>
</evidence>
<feature type="region of interest" description="Disordered" evidence="3">
    <location>
        <begin position="18"/>
        <end position="48"/>
    </location>
</feature>
<dbReference type="InterPro" id="IPR006599">
    <property type="entry name" value="CARP_motif"/>
</dbReference>
<name>A0ABR1DI22_NECAM</name>
<comment type="caution">
    <text evidence="5">The sequence shown here is derived from an EMBL/GenBank/DDBJ whole genome shotgun (WGS) entry which is preliminary data.</text>
</comment>
<dbReference type="PANTHER" id="PTHR15440:SF0">
    <property type="entry name" value="PROTEIN XRP2"/>
    <property type="match status" value="1"/>
</dbReference>
<comment type="similarity">
    <text evidence="1">Belongs to the TBCC family.</text>
</comment>
<dbReference type="SMART" id="SM00673">
    <property type="entry name" value="CARP"/>
    <property type="match status" value="2"/>
</dbReference>
<evidence type="ECO:0000256" key="2">
    <source>
        <dbReference type="ARBA" id="ARBA00022741"/>
    </source>
</evidence>
<evidence type="ECO:0000313" key="6">
    <source>
        <dbReference type="Proteomes" id="UP001303046"/>
    </source>
</evidence>